<feature type="region of interest" description="Disordered" evidence="1">
    <location>
        <begin position="128"/>
        <end position="148"/>
    </location>
</feature>
<evidence type="ECO:0000256" key="1">
    <source>
        <dbReference type="SAM" id="MobiDB-lite"/>
    </source>
</evidence>
<dbReference type="AlphaFoldDB" id="A0A6L2P6K0"/>
<feature type="region of interest" description="Disordered" evidence="1">
    <location>
        <begin position="223"/>
        <end position="245"/>
    </location>
</feature>
<feature type="compositionally biased region" description="Polar residues" evidence="1">
    <location>
        <begin position="223"/>
        <end position="235"/>
    </location>
</feature>
<protein>
    <submittedName>
        <fullName evidence="2">Uncharacterized protein</fullName>
    </submittedName>
</protein>
<sequence length="245" mass="25511">MDSFAFILLVNPTKDAGNNITKEGATGGQEIPVDVGIVRIEDEVPATVVNKPKGTRKKRKTAIGSSGFALPPKRLREDYGTTGDVGANTAGKSLAVLQDLLDSNTLAVEVGVTATVTIPFVTSFVTPTPDRESDGCTDSITGPNLRTQHPAERFVISLDSSYHSSANAVDDEVTSIARSSMLPPSLLTAAIATTIIVGTTSASVHEPCTRPVQCSIFRDSASPSTAKENIASPSQPAGAEVSLDT</sequence>
<gene>
    <name evidence="2" type="ORF">Tci_066039</name>
</gene>
<feature type="compositionally biased region" description="Polar residues" evidence="1">
    <location>
        <begin position="136"/>
        <end position="147"/>
    </location>
</feature>
<reference evidence="2" key="1">
    <citation type="journal article" date="2019" name="Sci. Rep.">
        <title>Draft genome of Tanacetum cinerariifolium, the natural source of mosquito coil.</title>
        <authorList>
            <person name="Yamashiro T."/>
            <person name="Shiraishi A."/>
            <person name="Satake H."/>
            <person name="Nakayama K."/>
        </authorList>
    </citation>
    <scope>NUCLEOTIDE SEQUENCE</scope>
</reference>
<evidence type="ECO:0000313" key="2">
    <source>
        <dbReference type="EMBL" id="GEU94061.1"/>
    </source>
</evidence>
<organism evidence="2">
    <name type="scientific">Tanacetum cinerariifolium</name>
    <name type="common">Dalmatian daisy</name>
    <name type="synonym">Chrysanthemum cinerariifolium</name>
    <dbReference type="NCBI Taxonomy" id="118510"/>
    <lineage>
        <taxon>Eukaryota</taxon>
        <taxon>Viridiplantae</taxon>
        <taxon>Streptophyta</taxon>
        <taxon>Embryophyta</taxon>
        <taxon>Tracheophyta</taxon>
        <taxon>Spermatophyta</taxon>
        <taxon>Magnoliopsida</taxon>
        <taxon>eudicotyledons</taxon>
        <taxon>Gunneridae</taxon>
        <taxon>Pentapetalae</taxon>
        <taxon>asterids</taxon>
        <taxon>campanulids</taxon>
        <taxon>Asterales</taxon>
        <taxon>Asteraceae</taxon>
        <taxon>Asteroideae</taxon>
        <taxon>Anthemideae</taxon>
        <taxon>Anthemidinae</taxon>
        <taxon>Tanacetum</taxon>
    </lineage>
</organism>
<name>A0A6L2P6K0_TANCI</name>
<proteinExistence type="predicted"/>
<dbReference type="EMBL" id="BKCJ010010988">
    <property type="protein sequence ID" value="GEU94061.1"/>
    <property type="molecule type" value="Genomic_DNA"/>
</dbReference>
<comment type="caution">
    <text evidence="2">The sequence shown here is derived from an EMBL/GenBank/DDBJ whole genome shotgun (WGS) entry which is preliminary data.</text>
</comment>
<accession>A0A6L2P6K0</accession>